<gene>
    <name evidence="1" type="ORF">PWYN_18255</name>
</gene>
<protein>
    <submittedName>
        <fullName evidence="1">Uncharacterized protein</fullName>
    </submittedName>
</protein>
<reference evidence="1 2" key="2">
    <citation type="submission" date="2014-10" db="EMBL/GenBank/DDBJ databases">
        <title>Comparative genomics of the Paenibacillus odorifer group.</title>
        <authorList>
            <person name="Tsai Y.-C."/>
            <person name="Martin N."/>
            <person name="Korlach J."/>
            <person name="Wiedmann M."/>
        </authorList>
    </citation>
    <scope>NUCLEOTIDE SEQUENCE [LARGE SCALE GENOMIC DNA]</scope>
    <source>
        <strain evidence="1 2">DSM 18334</strain>
    </source>
</reference>
<dbReference type="Proteomes" id="UP000029734">
    <property type="component" value="Unassembled WGS sequence"/>
</dbReference>
<dbReference type="EMBL" id="JQCR01000003">
    <property type="protein sequence ID" value="KGE16649.1"/>
    <property type="molecule type" value="Genomic_DNA"/>
</dbReference>
<comment type="caution">
    <text evidence="1">The sequence shown here is derived from an EMBL/GenBank/DDBJ whole genome shotgun (WGS) entry which is preliminary data.</text>
</comment>
<organism evidence="1 2">
    <name type="scientific">Paenibacillus wynnii</name>
    <dbReference type="NCBI Taxonomy" id="268407"/>
    <lineage>
        <taxon>Bacteria</taxon>
        <taxon>Bacillati</taxon>
        <taxon>Bacillota</taxon>
        <taxon>Bacilli</taxon>
        <taxon>Bacillales</taxon>
        <taxon>Paenibacillaceae</taxon>
        <taxon>Paenibacillus</taxon>
    </lineage>
</organism>
<evidence type="ECO:0000313" key="1">
    <source>
        <dbReference type="EMBL" id="KGE16649.1"/>
    </source>
</evidence>
<proteinExistence type="predicted"/>
<evidence type="ECO:0000313" key="2">
    <source>
        <dbReference type="Proteomes" id="UP000029734"/>
    </source>
</evidence>
<accession>A0A098M2L6</accession>
<dbReference type="STRING" id="268407.PWYN_18255"/>
<name>A0A098M2L6_9BACL</name>
<sequence>MNNSSIILDECTPEHFRDLLREIHILNAECSVEISRSSEIFAYWNGTVSNPDLASISDDQICIAFKIGSVSLELDEAYMFCFHQSATQTILCAGVPGESDDSPSPYGIWINSHLKGSVHE</sequence>
<dbReference type="AlphaFoldDB" id="A0A098M2L6"/>
<reference evidence="1 2" key="1">
    <citation type="submission" date="2014-08" db="EMBL/GenBank/DDBJ databases">
        <authorList>
            <person name="den Bakker H.C."/>
        </authorList>
    </citation>
    <scope>NUCLEOTIDE SEQUENCE [LARGE SCALE GENOMIC DNA]</scope>
    <source>
        <strain evidence="1 2">DSM 18334</strain>
    </source>
</reference>
<dbReference type="RefSeq" id="WP_036654733.1">
    <property type="nucleotide sequence ID" value="NZ_JQCR01000003.1"/>
</dbReference>
<keyword evidence="2" id="KW-1185">Reference proteome</keyword>